<gene>
    <name evidence="6" type="ORF">E2A64_03735</name>
</gene>
<evidence type="ECO:0000259" key="4">
    <source>
        <dbReference type="PROSITE" id="PS50111"/>
    </source>
</evidence>
<dbReference type="CDD" id="cd01068">
    <property type="entry name" value="globin_sensor"/>
    <property type="match status" value="1"/>
</dbReference>
<comment type="caution">
    <text evidence="6">The sequence shown here is derived from an EMBL/GenBank/DDBJ whole genome shotgun (WGS) entry which is preliminary data.</text>
</comment>
<dbReference type="Proteomes" id="UP000295131">
    <property type="component" value="Unassembled WGS sequence"/>
</dbReference>
<evidence type="ECO:0000259" key="5">
    <source>
        <dbReference type="PROSITE" id="PS50885"/>
    </source>
</evidence>
<feature type="domain" description="HAMP" evidence="5">
    <location>
        <begin position="191"/>
        <end position="243"/>
    </location>
</feature>
<dbReference type="Gene3D" id="1.10.287.950">
    <property type="entry name" value="Methyl-accepting chemotaxis protein"/>
    <property type="match status" value="1"/>
</dbReference>
<dbReference type="EMBL" id="SMSI01000001">
    <property type="protein sequence ID" value="TDH38240.1"/>
    <property type="molecule type" value="Genomic_DNA"/>
</dbReference>
<dbReference type="CDD" id="cd11386">
    <property type="entry name" value="MCP_signal"/>
    <property type="match status" value="1"/>
</dbReference>
<evidence type="ECO:0000256" key="1">
    <source>
        <dbReference type="ARBA" id="ARBA00022500"/>
    </source>
</evidence>
<reference evidence="6 7" key="1">
    <citation type="journal article" date="2013" name="Int. J. Syst. Evol. Microbiol.">
        <title>Hoeflea suaedae sp. nov., an endophytic bacterium isolated from the root of the halophyte Suaeda maritima.</title>
        <authorList>
            <person name="Chung E.J."/>
            <person name="Park J.A."/>
            <person name="Pramanik P."/>
            <person name="Bibi F."/>
            <person name="Jeon C.O."/>
            <person name="Chung Y.R."/>
        </authorList>
    </citation>
    <scope>NUCLEOTIDE SEQUENCE [LARGE SCALE GENOMIC DNA]</scope>
    <source>
        <strain evidence="6 7">YC6898</strain>
    </source>
</reference>
<protein>
    <submittedName>
        <fullName evidence="6">Globin-coupled sensor protein</fullName>
    </submittedName>
</protein>
<dbReference type="Pfam" id="PF00015">
    <property type="entry name" value="MCPsignal"/>
    <property type="match status" value="1"/>
</dbReference>
<dbReference type="InterPro" id="IPR039379">
    <property type="entry name" value="Protoglobin_sensor_dom"/>
</dbReference>
<evidence type="ECO:0000313" key="6">
    <source>
        <dbReference type="EMBL" id="TDH38240.1"/>
    </source>
</evidence>
<dbReference type="PROSITE" id="PS50111">
    <property type="entry name" value="CHEMOTAXIS_TRANSDUC_2"/>
    <property type="match status" value="1"/>
</dbReference>
<dbReference type="InterPro" id="IPR051310">
    <property type="entry name" value="MCP_chemotaxis"/>
</dbReference>
<dbReference type="SUPFAM" id="SSF46458">
    <property type="entry name" value="Globin-like"/>
    <property type="match status" value="1"/>
</dbReference>
<dbReference type="GO" id="GO:0004888">
    <property type="term" value="F:transmembrane signaling receptor activity"/>
    <property type="evidence" value="ECO:0007669"/>
    <property type="project" value="InterPro"/>
</dbReference>
<dbReference type="GO" id="GO:0016020">
    <property type="term" value="C:membrane"/>
    <property type="evidence" value="ECO:0007669"/>
    <property type="project" value="InterPro"/>
</dbReference>
<dbReference type="OrthoDB" id="3289104at2"/>
<organism evidence="6 7">
    <name type="scientific">Pseudohoeflea suaedae</name>
    <dbReference type="NCBI Taxonomy" id="877384"/>
    <lineage>
        <taxon>Bacteria</taxon>
        <taxon>Pseudomonadati</taxon>
        <taxon>Pseudomonadota</taxon>
        <taxon>Alphaproteobacteria</taxon>
        <taxon>Hyphomicrobiales</taxon>
        <taxon>Rhizobiaceae</taxon>
        <taxon>Pseudohoeflea</taxon>
    </lineage>
</organism>
<dbReference type="RefSeq" id="WP_133283074.1">
    <property type="nucleotide sequence ID" value="NZ_SMSI01000001.1"/>
</dbReference>
<dbReference type="InterPro" id="IPR044398">
    <property type="entry name" value="Globin-sensor_dom"/>
</dbReference>
<dbReference type="PRINTS" id="PR00260">
    <property type="entry name" value="CHEMTRNSDUCR"/>
</dbReference>
<dbReference type="Gene3D" id="1.10.490.10">
    <property type="entry name" value="Globins"/>
    <property type="match status" value="1"/>
</dbReference>
<dbReference type="SMART" id="SM00283">
    <property type="entry name" value="MA"/>
    <property type="match status" value="1"/>
</dbReference>
<dbReference type="GO" id="GO:0020037">
    <property type="term" value="F:heme binding"/>
    <property type="evidence" value="ECO:0007669"/>
    <property type="project" value="InterPro"/>
</dbReference>
<dbReference type="InterPro" id="IPR004090">
    <property type="entry name" value="Chemotax_Me-accpt_rcpt"/>
</dbReference>
<dbReference type="InterPro" id="IPR009050">
    <property type="entry name" value="Globin-like_sf"/>
</dbReference>
<keyword evidence="7" id="KW-1185">Reference proteome</keyword>
<dbReference type="Pfam" id="PF11563">
    <property type="entry name" value="Protoglobin"/>
    <property type="match status" value="1"/>
</dbReference>
<dbReference type="PANTHER" id="PTHR43531">
    <property type="entry name" value="PROTEIN ICFG"/>
    <property type="match status" value="1"/>
</dbReference>
<dbReference type="PROSITE" id="PS50885">
    <property type="entry name" value="HAMP"/>
    <property type="match status" value="1"/>
</dbReference>
<keyword evidence="3" id="KW-0807">Transducer</keyword>
<name>A0A4R5PML3_9HYPH</name>
<accession>A0A4R5PML3</accession>
<dbReference type="GO" id="GO:0007165">
    <property type="term" value="P:signal transduction"/>
    <property type="evidence" value="ECO:0007669"/>
    <property type="project" value="UniProtKB-KW"/>
</dbReference>
<dbReference type="AlphaFoldDB" id="A0A4R5PML3"/>
<dbReference type="InterPro" id="IPR012292">
    <property type="entry name" value="Globin/Proto"/>
</dbReference>
<keyword evidence="1" id="KW-0145">Chemotaxis</keyword>
<evidence type="ECO:0000313" key="7">
    <source>
        <dbReference type="Proteomes" id="UP000295131"/>
    </source>
</evidence>
<comment type="similarity">
    <text evidence="2">Belongs to the methyl-accepting chemotaxis (MCP) protein family.</text>
</comment>
<sequence>MTQANQTARDPAAFAGLQSRLGLIGMNDSDRARLSAMRPLVEAEARSALTDYFRKLEVQPDTTRLFSSSRQIDRLQELEVSHWSILADARFDSLYADRSVILGDVRQRIGLEPGWSIGGHAMVLEAVIRKLALKSSSRFSLFSNGRDRAEFADNVIAAVKAVLLDIDVQFTHRLGEELRQRDEAHRIDLEQAHARVAESFGRVIDALAEGHLDERVQAGDAGPHSDLADRFNAMIDHLTSMLEDTGEGAEGAASRLGELSREAANVRAGLDETADDLVSGGERLSEIARDIRRAAEGARSAEDVIAVARTSAEESDRVVARAIDAMAGVETSAEEIGKIIGVIDEIAFQTNLLALNAGIEAARAGDAGRGFAVVAQEVRALAQRSAGAASEIKELVAGTKTQVGRGVELVGNTRSVISDLVAQVERINDAVSGVGASGLSHASEIEGAAQQIGVAGNRVGNESRRAETVAEGAGDLGAIIADLGARIRSCRTFEHVEIAGRRLAG</sequence>
<dbReference type="InterPro" id="IPR003660">
    <property type="entry name" value="HAMP_dom"/>
</dbReference>
<evidence type="ECO:0000256" key="3">
    <source>
        <dbReference type="PROSITE-ProRule" id="PRU00284"/>
    </source>
</evidence>
<dbReference type="PANTHER" id="PTHR43531:SF11">
    <property type="entry name" value="METHYL-ACCEPTING CHEMOTAXIS PROTEIN 3"/>
    <property type="match status" value="1"/>
</dbReference>
<dbReference type="SUPFAM" id="SSF58104">
    <property type="entry name" value="Methyl-accepting chemotaxis protein (MCP) signaling domain"/>
    <property type="match status" value="1"/>
</dbReference>
<feature type="domain" description="Methyl-accepting transducer" evidence="4">
    <location>
        <begin position="248"/>
        <end position="477"/>
    </location>
</feature>
<proteinExistence type="inferred from homology"/>
<dbReference type="GO" id="GO:0019825">
    <property type="term" value="F:oxygen binding"/>
    <property type="evidence" value="ECO:0007669"/>
    <property type="project" value="InterPro"/>
</dbReference>
<evidence type="ECO:0000256" key="2">
    <source>
        <dbReference type="ARBA" id="ARBA00029447"/>
    </source>
</evidence>
<dbReference type="GO" id="GO:0006935">
    <property type="term" value="P:chemotaxis"/>
    <property type="evidence" value="ECO:0007669"/>
    <property type="project" value="UniProtKB-KW"/>
</dbReference>
<dbReference type="InterPro" id="IPR004089">
    <property type="entry name" value="MCPsignal_dom"/>
</dbReference>